<evidence type="ECO:0000259" key="1">
    <source>
        <dbReference type="Pfam" id="PF13417"/>
    </source>
</evidence>
<dbReference type="EMBL" id="QMDX01000013">
    <property type="protein sequence ID" value="TSD09443.1"/>
    <property type="molecule type" value="Genomic_DNA"/>
</dbReference>
<dbReference type="AlphaFoldDB" id="A0A554MWF9"/>
<dbReference type="InParanoid" id="A0A554MWF9"/>
<gene>
    <name evidence="2" type="ORF">DP107_16000</name>
</gene>
<dbReference type="Proteomes" id="UP000319894">
    <property type="component" value="Unassembled WGS sequence"/>
</dbReference>
<comment type="caution">
    <text evidence="2">The sequence shown here is derived from an EMBL/GenBank/DDBJ whole genome shotgun (WGS) entry which is preliminary data.</text>
</comment>
<proteinExistence type="predicted"/>
<dbReference type="Gene3D" id="3.40.30.10">
    <property type="entry name" value="Glutaredoxin"/>
    <property type="match status" value="1"/>
</dbReference>
<dbReference type="InterPro" id="IPR036249">
    <property type="entry name" value="Thioredoxin-like_sf"/>
</dbReference>
<dbReference type="SUPFAM" id="SSF52833">
    <property type="entry name" value="Thioredoxin-like"/>
    <property type="match status" value="1"/>
</dbReference>
<dbReference type="OrthoDB" id="161910at2157"/>
<dbReference type="PROSITE" id="PS51354">
    <property type="entry name" value="GLUTAREDOXIN_2"/>
    <property type="match status" value="1"/>
</dbReference>
<feature type="domain" description="GST N-terminal" evidence="1">
    <location>
        <begin position="28"/>
        <end position="112"/>
    </location>
</feature>
<reference evidence="2 3" key="1">
    <citation type="submission" date="2018-06" db="EMBL/GenBank/DDBJ databases">
        <title>Natronomonas sp. F16-60 a new haloarchaeon isolated from a solar saltern of Isla Cristina, Huelva, Spain.</title>
        <authorList>
            <person name="Duran-Viseras A."/>
            <person name="Sanchez-Porro C."/>
            <person name="Ventosa A."/>
        </authorList>
    </citation>
    <scope>NUCLEOTIDE SEQUENCE [LARGE SCALE GENOMIC DNA]</scope>
    <source>
        <strain evidence="2 3">F16-60</strain>
    </source>
</reference>
<evidence type="ECO:0000313" key="2">
    <source>
        <dbReference type="EMBL" id="TSD09443.1"/>
    </source>
</evidence>
<dbReference type="InterPro" id="IPR004045">
    <property type="entry name" value="Glutathione_S-Trfase_N"/>
</dbReference>
<sequence>MTGLTVRRALGLRADPGGRPDTAGALVLYQAEGCPHCAAVRRFCTRHGISLTLHNPRTAGTPFTDGTVTDRDRHAELEAYGQDQIPLLVDRDRGESTYESTDIRAYLERHYA</sequence>
<name>A0A554MWF9_9EURY</name>
<accession>A0A554MWF9</accession>
<evidence type="ECO:0000313" key="3">
    <source>
        <dbReference type="Proteomes" id="UP000319894"/>
    </source>
</evidence>
<organism evidence="2 3">
    <name type="scientific">Haloglomus irregulare</name>
    <dbReference type="NCBI Taxonomy" id="2234134"/>
    <lineage>
        <taxon>Archaea</taxon>
        <taxon>Methanobacteriati</taxon>
        <taxon>Methanobacteriota</taxon>
        <taxon>Stenosarchaea group</taxon>
        <taxon>Halobacteria</taxon>
        <taxon>Halobacteriales</taxon>
        <taxon>Natronomonadaceae</taxon>
        <taxon>Haloglomus</taxon>
    </lineage>
</organism>
<dbReference type="Pfam" id="PF13417">
    <property type="entry name" value="GST_N_3"/>
    <property type="match status" value="1"/>
</dbReference>
<keyword evidence="3" id="KW-1185">Reference proteome</keyword>
<protein>
    <submittedName>
        <fullName evidence="2">Glutaredoxin</fullName>
    </submittedName>
</protein>